<accession>A0A9D9HJD1</accession>
<keyword evidence="1" id="KW-0812">Transmembrane</keyword>
<evidence type="ECO:0000313" key="3">
    <source>
        <dbReference type="Proteomes" id="UP000823617"/>
    </source>
</evidence>
<reference evidence="2" key="2">
    <citation type="journal article" date="2021" name="PeerJ">
        <title>Extensive microbial diversity within the chicken gut microbiome revealed by metagenomics and culture.</title>
        <authorList>
            <person name="Gilroy R."/>
            <person name="Ravi A."/>
            <person name="Getino M."/>
            <person name="Pursley I."/>
            <person name="Horton D.L."/>
            <person name="Alikhan N.F."/>
            <person name="Baker D."/>
            <person name="Gharbi K."/>
            <person name="Hall N."/>
            <person name="Watson M."/>
            <person name="Adriaenssens E.M."/>
            <person name="Foster-Nyarko E."/>
            <person name="Jarju S."/>
            <person name="Secka A."/>
            <person name="Antonio M."/>
            <person name="Oren A."/>
            <person name="Chaudhuri R.R."/>
            <person name="La Ragione R."/>
            <person name="Hildebrand F."/>
            <person name="Pallen M.J."/>
        </authorList>
    </citation>
    <scope>NUCLEOTIDE SEQUENCE</scope>
    <source>
        <strain evidence="2">B1-3475</strain>
    </source>
</reference>
<sequence length="250" mass="27394">MVFCFSMYADAQDKIITKDAESIDAVILEVNLDDVRYRKADNPEGPVYRILKSDISTIIYGNGYVEVFNESKPEKRQPRNTGHYQMYDDEDAVTIGIIGNGGCRFNPDNPMPITIMNNFYTYNGYTINSETTLQIINSFDPSIGTQFQSGSRMITAGNVLASIGGAFLGAGLGTLIWADTDTEIIVSTIFMSIGFIIGVPVAIPIYYTGIGNRNAAVNTYNSSLEAYSQKPSCEIRFGAGNYGIGFTMAF</sequence>
<reference evidence="2" key="1">
    <citation type="submission" date="2020-10" db="EMBL/GenBank/DDBJ databases">
        <authorList>
            <person name="Gilroy R."/>
        </authorList>
    </citation>
    <scope>NUCLEOTIDE SEQUENCE</scope>
    <source>
        <strain evidence="2">B1-3475</strain>
    </source>
</reference>
<name>A0A9D9HJD1_9BACT</name>
<dbReference type="AlphaFoldDB" id="A0A9D9HJD1"/>
<dbReference type="EMBL" id="JADIMK010000008">
    <property type="protein sequence ID" value="MBO8454920.1"/>
    <property type="molecule type" value="Genomic_DNA"/>
</dbReference>
<comment type="caution">
    <text evidence="2">The sequence shown here is derived from an EMBL/GenBank/DDBJ whole genome shotgun (WGS) entry which is preliminary data.</text>
</comment>
<keyword evidence="1" id="KW-1133">Transmembrane helix</keyword>
<proteinExistence type="predicted"/>
<keyword evidence="1" id="KW-0472">Membrane</keyword>
<organism evidence="2 3">
    <name type="scientific">Candidatus Cryptobacteroides intestinigallinarum</name>
    <dbReference type="NCBI Taxonomy" id="2840767"/>
    <lineage>
        <taxon>Bacteria</taxon>
        <taxon>Pseudomonadati</taxon>
        <taxon>Bacteroidota</taxon>
        <taxon>Bacteroidia</taxon>
        <taxon>Bacteroidales</taxon>
        <taxon>Candidatus Cryptobacteroides</taxon>
    </lineage>
</organism>
<feature type="transmembrane region" description="Helical" evidence="1">
    <location>
        <begin position="159"/>
        <end position="178"/>
    </location>
</feature>
<evidence type="ECO:0000313" key="2">
    <source>
        <dbReference type="EMBL" id="MBO8454920.1"/>
    </source>
</evidence>
<protein>
    <submittedName>
        <fullName evidence="2">Uncharacterized protein</fullName>
    </submittedName>
</protein>
<dbReference type="Proteomes" id="UP000823617">
    <property type="component" value="Unassembled WGS sequence"/>
</dbReference>
<gene>
    <name evidence="2" type="ORF">IAC08_00760</name>
</gene>
<feature type="transmembrane region" description="Helical" evidence="1">
    <location>
        <begin position="184"/>
        <end position="207"/>
    </location>
</feature>
<evidence type="ECO:0000256" key="1">
    <source>
        <dbReference type="SAM" id="Phobius"/>
    </source>
</evidence>